<organism evidence="1">
    <name type="scientific">Siphoviridae sp. ct2773</name>
    <dbReference type="NCBI Taxonomy" id="2826275"/>
    <lineage>
        <taxon>Viruses</taxon>
        <taxon>Duplodnaviria</taxon>
        <taxon>Heunggongvirae</taxon>
        <taxon>Uroviricota</taxon>
        <taxon>Caudoviricetes</taxon>
    </lineage>
</organism>
<proteinExistence type="predicted"/>
<sequence length="89" mass="9854">MARNDIMRQLRKGVGVMISDGECRKVATKLRGIESCEMDGEELCDCAEVECALGLVSGKPFILERVVDITYTSKRRIEDMPEGWDGDGA</sequence>
<evidence type="ECO:0000313" key="1">
    <source>
        <dbReference type="EMBL" id="DAE21773.1"/>
    </source>
</evidence>
<dbReference type="EMBL" id="BK015717">
    <property type="protein sequence ID" value="DAE21773.1"/>
    <property type="molecule type" value="Genomic_DNA"/>
</dbReference>
<accession>A0A8S5QSR9</accession>
<reference evidence="1" key="1">
    <citation type="journal article" date="2021" name="Proc. Natl. Acad. Sci. U.S.A.">
        <title>A Catalog of Tens of Thousands of Viruses from Human Metagenomes Reveals Hidden Associations with Chronic Diseases.</title>
        <authorList>
            <person name="Tisza M.J."/>
            <person name="Buck C.B."/>
        </authorList>
    </citation>
    <scope>NUCLEOTIDE SEQUENCE</scope>
    <source>
        <strain evidence="1">Ct2773</strain>
    </source>
</reference>
<name>A0A8S5QSR9_9CAUD</name>
<protein>
    <submittedName>
        <fullName evidence="1">Uncharacterized protein</fullName>
    </submittedName>
</protein>